<organism evidence="2 3">
    <name type="scientific">Pseudonocardia ammonioxydans</name>
    <dbReference type="NCBI Taxonomy" id="260086"/>
    <lineage>
        <taxon>Bacteria</taxon>
        <taxon>Bacillati</taxon>
        <taxon>Actinomycetota</taxon>
        <taxon>Actinomycetes</taxon>
        <taxon>Pseudonocardiales</taxon>
        <taxon>Pseudonocardiaceae</taxon>
        <taxon>Pseudonocardia</taxon>
    </lineage>
</organism>
<dbReference type="AlphaFoldDB" id="A0A1I5FAW3"/>
<evidence type="ECO:0000256" key="1">
    <source>
        <dbReference type="SAM" id="MobiDB-lite"/>
    </source>
</evidence>
<evidence type="ECO:0000313" key="2">
    <source>
        <dbReference type="EMBL" id="SFO20769.1"/>
    </source>
</evidence>
<dbReference type="Proteomes" id="UP000199614">
    <property type="component" value="Unassembled WGS sequence"/>
</dbReference>
<feature type="compositionally biased region" description="Basic and acidic residues" evidence="1">
    <location>
        <begin position="1"/>
        <end position="21"/>
    </location>
</feature>
<reference evidence="2 3" key="1">
    <citation type="submission" date="2016-10" db="EMBL/GenBank/DDBJ databases">
        <authorList>
            <person name="de Groot N.N."/>
        </authorList>
    </citation>
    <scope>NUCLEOTIDE SEQUENCE [LARGE SCALE GENOMIC DNA]</scope>
    <source>
        <strain evidence="2 3">CGMCC 4.1877</strain>
    </source>
</reference>
<feature type="compositionally biased region" description="Basic and acidic residues" evidence="1">
    <location>
        <begin position="78"/>
        <end position="90"/>
    </location>
</feature>
<dbReference type="EMBL" id="FOUY01000036">
    <property type="protein sequence ID" value="SFO20769.1"/>
    <property type="molecule type" value="Genomic_DNA"/>
</dbReference>
<name>A0A1I5FAW3_PSUAM</name>
<dbReference type="OrthoDB" id="4244057at2"/>
<dbReference type="STRING" id="260086.SAMN05216207_103652"/>
<sequence length="90" mass="9083">MASEPSKLKRMVDRLRGHGPAEDVEPDPNVATARPTGTGDSEAGDAAATTGTGATGEYVGRVTGHDEGFAGETGAEARTPDDADEQGGRA</sequence>
<feature type="compositionally biased region" description="Low complexity" evidence="1">
    <location>
        <begin position="36"/>
        <end position="57"/>
    </location>
</feature>
<feature type="region of interest" description="Disordered" evidence="1">
    <location>
        <begin position="1"/>
        <end position="90"/>
    </location>
</feature>
<accession>A0A1I5FAW3</accession>
<keyword evidence="3" id="KW-1185">Reference proteome</keyword>
<gene>
    <name evidence="2" type="ORF">SAMN05216207_103652</name>
</gene>
<dbReference type="RefSeq" id="WP_093351526.1">
    <property type="nucleotide sequence ID" value="NZ_FOUY01000036.1"/>
</dbReference>
<proteinExistence type="predicted"/>
<evidence type="ECO:0000313" key="3">
    <source>
        <dbReference type="Proteomes" id="UP000199614"/>
    </source>
</evidence>
<protein>
    <submittedName>
        <fullName evidence="2">Uncharacterized protein</fullName>
    </submittedName>
</protein>